<organism evidence="1 2">
    <name type="scientific">Ceratodon purpureus</name>
    <name type="common">Fire moss</name>
    <name type="synonym">Dicranum purpureum</name>
    <dbReference type="NCBI Taxonomy" id="3225"/>
    <lineage>
        <taxon>Eukaryota</taxon>
        <taxon>Viridiplantae</taxon>
        <taxon>Streptophyta</taxon>
        <taxon>Embryophyta</taxon>
        <taxon>Bryophyta</taxon>
        <taxon>Bryophytina</taxon>
        <taxon>Bryopsida</taxon>
        <taxon>Dicranidae</taxon>
        <taxon>Pseudoditrichales</taxon>
        <taxon>Ditrichaceae</taxon>
        <taxon>Ceratodon</taxon>
    </lineage>
</organism>
<dbReference type="EMBL" id="CM026429">
    <property type="protein sequence ID" value="KAG0565463.1"/>
    <property type="molecule type" value="Genomic_DNA"/>
</dbReference>
<dbReference type="Proteomes" id="UP000822688">
    <property type="component" value="Chromosome 8"/>
</dbReference>
<accession>A0A8T0H2P9</accession>
<comment type="caution">
    <text evidence="1">The sequence shown here is derived from an EMBL/GenBank/DDBJ whole genome shotgun (WGS) entry which is preliminary data.</text>
</comment>
<protein>
    <submittedName>
        <fullName evidence="1">Uncharacterized protein</fullName>
    </submittedName>
</protein>
<name>A0A8T0H2P9_CERPU</name>
<dbReference type="AlphaFoldDB" id="A0A8T0H2P9"/>
<gene>
    <name evidence="1" type="ORF">KC19_8G192200</name>
</gene>
<proteinExistence type="predicted"/>
<reference evidence="1" key="1">
    <citation type="submission" date="2020-06" db="EMBL/GenBank/DDBJ databases">
        <title>WGS assembly of Ceratodon purpureus strain R40.</title>
        <authorList>
            <person name="Carey S.B."/>
            <person name="Jenkins J."/>
            <person name="Shu S."/>
            <person name="Lovell J.T."/>
            <person name="Sreedasyam A."/>
            <person name="Maumus F."/>
            <person name="Tiley G.P."/>
            <person name="Fernandez-Pozo N."/>
            <person name="Barry K."/>
            <person name="Chen C."/>
            <person name="Wang M."/>
            <person name="Lipzen A."/>
            <person name="Daum C."/>
            <person name="Saski C.A."/>
            <person name="Payton A.C."/>
            <person name="Mcbreen J.C."/>
            <person name="Conrad R.E."/>
            <person name="Kollar L.M."/>
            <person name="Olsson S."/>
            <person name="Huttunen S."/>
            <person name="Landis J.B."/>
            <person name="Wickett N.J."/>
            <person name="Johnson M.G."/>
            <person name="Rensing S.A."/>
            <person name="Grimwood J."/>
            <person name="Schmutz J."/>
            <person name="Mcdaniel S.F."/>
        </authorList>
    </citation>
    <scope>NUCLEOTIDE SEQUENCE</scope>
    <source>
        <strain evidence="1">R40</strain>
    </source>
</reference>
<evidence type="ECO:0000313" key="2">
    <source>
        <dbReference type="Proteomes" id="UP000822688"/>
    </source>
</evidence>
<evidence type="ECO:0000313" key="1">
    <source>
        <dbReference type="EMBL" id="KAG0565463.1"/>
    </source>
</evidence>
<sequence>MESTNLSNVCLPALRPAALAISLAGRHSLAGAFLLTPALHRPSCLDRTGKLPQTLSSSSLSQLCHVHPRMVRLSAGPPLRPFLLPLPRKQTSLLRVLPAHRNNLHSFSWPASEVV</sequence>
<keyword evidence="2" id="KW-1185">Reference proteome</keyword>